<evidence type="ECO:0000313" key="2">
    <source>
        <dbReference type="EnsemblPlants" id="Kaladp0098s0223.1.v1.1.CDS.1"/>
    </source>
</evidence>
<dbReference type="Proteomes" id="UP000594263">
    <property type="component" value="Unplaced"/>
</dbReference>
<sequence length="130" mass="14793">MKACRSKWRRIGYGSCRSKAEAGGGSLCYELSQWVSWWRPFSVQEVQKNVPGDVPKGHVAVYVGEEHKRYVIKISLLKHSLLQALLDQAHDCAYDLATEPKLCVPCDEYVFLEVVRCANVPQHGRLLMCR</sequence>
<dbReference type="GO" id="GO:0009733">
    <property type="term" value="P:response to auxin"/>
    <property type="evidence" value="ECO:0007669"/>
    <property type="project" value="InterPro"/>
</dbReference>
<keyword evidence="3" id="KW-1185">Reference proteome</keyword>
<organism evidence="2 3">
    <name type="scientific">Kalanchoe fedtschenkoi</name>
    <name type="common">Lavender scallops</name>
    <name type="synonym">South American air plant</name>
    <dbReference type="NCBI Taxonomy" id="63787"/>
    <lineage>
        <taxon>Eukaryota</taxon>
        <taxon>Viridiplantae</taxon>
        <taxon>Streptophyta</taxon>
        <taxon>Embryophyta</taxon>
        <taxon>Tracheophyta</taxon>
        <taxon>Spermatophyta</taxon>
        <taxon>Magnoliopsida</taxon>
        <taxon>eudicotyledons</taxon>
        <taxon>Gunneridae</taxon>
        <taxon>Pentapetalae</taxon>
        <taxon>Saxifragales</taxon>
        <taxon>Crassulaceae</taxon>
        <taxon>Kalanchoe</taxon>
    </lineage>
</organism>
<accession>A0A7N0V5H5</accession>
<dbReference type="InterPro" id="IPR003676">
    <property type="entry name" value="SAUR_fam"/>
</dbReference>
<evidence type="ECO:0000256" key="1">
    <source>
        <dbReference type="ARBA" id="ARBA00006974"/>
    </source>
</evidence>
<evidence type="ECO:0008006" key="4">
    <source>
        <dbReference type="Google" id="ProtNLM"/>
    </source>
</evidence>
<evidence type="ECO:0000313" key="3">
    <source>
        <dbReference type="Proteomes" id="UP000594263"/>
    </source>
</evidence>
<dbReference type="PANTHER" id="PTHR31374:SF9">
    <property type="entry name" value="AUXIN-RESPONSIVE FAMILY PROTEIN"/>
    <property type="match status" value="1"/>
</dbReference>
<dbReference type="Gramene" id="Kaladp0098s0223.1.v1.1">
    <property type="protein sequence ID" value="Kaladp0098s0223.1.v1.1.CDS.1"/>
    <property type="gene ID" value="Kaladp0098s0223.v1.1"/>
</dbReference>
<comment type="similarity">
    <text evidence="1">Belongs to the ARG7 family.</text>
</comment>
<dbReference type="AlphaFoldDB" id="A0A7N0V5H5"/>
<dbReference type="EnsemblPlants" id="Kaladp0098s0223.1.v1.1">
    <property type="protein sequence ID" value="Kaladp0098s0223.1.v1.1.CDS.1"/>
    <property type="gene ID" value="Kaladp0098s0223.v1.1"/>
</dbReference>
<reference evidence="2" key="1">
    <citation type="submission" date="2021-01" db="UniProtKB">
        <authorList>
            <consortium name="EnsemblPlants"/>
        </authorList>
    </citation>
    <scope>IDENTIFICATION</scope>
</reference>
<name>A0A7N0V5H5_KALFE</name>
<dbReference type="Pfam" id="PF02519">
    <property type="entry name" value="Auxin_inducible"/>
    <property type="match status" value="1"/>
</dbReference>
<dbReference type="PANTHER" id="PTHR31374">
    <property type="entry name" value="AUXIN-INDUCED PROTEIN-LIKE-RELATED"/>
    <property type="match status" value="1"/>
</dbReference>
<dbReference type="OMA" id="CEECCER"/>
<proteinExistence type="inferred from homology"/>
<protein>
    <recommendedName>
        <fullName evidence="4">Small auxin up regulated protein</fullName>
    </recommendedName>
</protein>